<accession>A0AC58SJA0</accession>
<reference evidence="2" key="2">
    <citation type="submission" date="2025-08" db="UniProtKB">
        <authorList>
            <consortium name="RefSeq"/>
        </authorList>
    </citation>
    <scope>IDENTIFICATION</scope>
    <source>
        <tissue evidence="2">Leaf</tissue>
    </source>
</reference>
<evidence type="ECO:0000313" key="1">
    <source>
        <dbReference type="Proteomes" id="UP000790787"/>
    </source>
</evidence>
<keyword evidence="1" id="KW-1185">Reference proteome</keyword>
<dbReference type="Proteomes" id="UP000790787">
    <property type="component" value="Chromosome 13"/>
</dbReference>
<gene>
    <name evidence="2" type="primary">LOC142168283</name>
</gene>
<organism evidence="1 2">
    <name type="scientific">Nicotiana tabacum</name>
    <name type="common">Common tobacco</name>
    <dbReference type="NCBI Taxonomy" id="4097"/>
    <lineage>
        <taxon>Eukaryota</taxon>
        <taxon>Viridiplantae</taxon>
        <taxon>Streptophyta</taxon>
        <taxon>Embryophyta</taxon>
        <taxon>Tracheophyta</taxon>
        <taxon>Spermatophyta</taxon>
        <taxon>Magnoliopsida</taxon>
        <taxon>eudicotyledons</taxon>
        <taxon>Gunneridae</taxon>
        <taxon>Pentapetalae</taxon>
        <taxon>asterids</taxon>
        <taxon>lamiids</taxon>
        <taxon>Solanales</taxon>
        <taxon>Solanaceae</taxon>
        <taxon>Nicotianoideae</taxon>
        <taxon>Nicotianeae</taxon>
        <taxon>Nicotiana</taxon>
    </lineage>
</organism>
<name>A0AC58SJA0_TOBAC</name>
<protein>
    <submittedName>
        <fullName evidence="2">Uncharacterized protein LOC142168283</fullName>
    </submittedName>
</protein>
<sequence length="274" mass="31902">MAKETEVIAAKITQHPLGGNAIVTNGTVKDAEQVNQKRAEDPKQMGTWTNLLKGNRSAVNDMTLSYIPPQLQRTTLWGNLKEVAHGISIPWIVTGDFNAVMLPQDRMFGYPVTYAETKDYVDCMQGLMLNKLQWKVMAHLKHNIKVPFKIFNVWANHDSFLQLVEQIWKNNMADNKMKDIWLKLKTLRPLLKQLNNEEFKFISHKIKKTRDELINTQENISNKYSDELVEMERQQLHNLEKWSMIEEKALHQKSKAHWIRLGDANTKYFSTIVK</sequence>
<evidence type="ECO:0000313" key="2">
    <source>
        <dbReference type="RefSeq" id="XP_075085046.1"/>
    </source>
</evidence>
<proteinExistence type="predicted"/>
<reference evidence="1" key="1">
    <citation type="journal article" date="2014" name="Nat. Commun.">
        <title>The tobacco genome sequence and its comparison with those of tomato and potato.</title>
        <authorList>
            <person name="Sierro N."/>
            <person name="Battey J.N."/>
            <person name="Ouadi S."/>
            <person name="Bakaher N."/>
            <person name="Bovet L."/>
            <person name="Willig A."/>
            <person name="Goepfert S."/>
            <person name="Peitsch M.C."/>
            <person name="Ivanov N.V."/>
        </authorList>
    </citation>
    <scope>NUCLEOTIDE SEQUENCE [LARGE SCALE GENOMIC DNA]</scope>
</reference>
<dbReference type="RefSeq" id="XP_075085046.1">
    <property type="nucleotide sequence ID" value="XM_075228945.1"/>
</dbReference>